<evidence type="ECO:0000259" key="1">
    <source>
        <dbReference type="Pfam" id="PF01890"/>
    </source>
</evidence>
<dbReference type="EMBL" id="FNZZ01000002">
    <property type="protein sequence ID" value="SEL08268.1"/>
    <property type="molecule type" value="Genomic_DNA"/>
</dbReference>
<dbReference type="Proteomes" id="UP000199214">
    <property type="component" value="Unassembled WGS sequence"/>
</dbReference>
<evidence type="ECO:0000313" key="3">
    <source>
        <dbReference type="Proteomes" id="UP000199214"/>
    </source>
</evidence>
<dbReference type="STRING" id="1855283.SAMN05216382_1433"/>
<keyword evidence="2" id="KW-0378">Hydrolase</keyword>
<dbReference type="Pfam" id="PF01890">
    <property type="entry name" value="CbiG_C"/>
    <property type="match status" value="1"/>
</dbReference>
<dbReference type="Gene3D" id="3.30.420.180">
    <property type="entry name" value="CobE/GbiG C-terminal domain"/>
    <property type="match status" value="1"/>
</dbReference>
<proteinExistence type="predicted"/>
<dbReference type="GO" id="GO:0016787">
    <property type="term" value="F:hydrolase activity"/>
    <property type="evidence" value="ECO:0007669"/>
    <property type="project" value="UniProtKB-KW"/>
</dbReference>
<dbReference type="InterPro" id="IPR036518">
    <property type="entry name" value="CobE/GbiG_C_sf"/>
</dbReference>
<keyword evidence="3" id="KW-1185">Reference proteome</keyword>
<dbReference type="AlphaFoldDB" id="A0A1H7MBI5"/>
<dbReference type="GO" id="GO:0009236">
    <property type="term" value="P:cobalamin biosynthetic process"/>
    <property type="evidence" value="ECO:0007669"/>
    <property type="project" value="InterPro"/>
</dbReference>
<reference evidence="3" key="1">
    <citation type="submission" date="2016-10" db="EMBL/GenBank/DDBJ databases">
        <authorList>
            <person name="Varghese N."/>
            <person name="Submissions S."/>
        </authorList>
    </citation>
    <scope>NUCLEOTIDE SEQUENCE [LARGE SCALE GENOMIC DNA]</scope>
    <source>
        <strain evidence="3">JS21-1</strain>
    </source>
</reference>
<name>A0A1H7MBI5_9SPHN</name>
<dbReference type="SUPFAM" id="SSF159664">
    <property type="entry name" value="CobE/GbiG C-terminal domain-like"/>
    <property type="match status" value="1"/>
</dbReference>
<dbReference type="InterPro" id="IPR002750">
    <property type="entry name" value="CobE/GbiG_C"/>
</dbReference>
<accession>A0A1H7MBI5</accession>
<organism evidence="2 3">
    <name type="scientific">Sphingomonas palmae</name>
    <dbReference type="NCBI Taxonomy" id="1855283"/>
    <lineage>
        <taxon>Bacteria</taxon>
        <taxon>Pseudomonadati</taxon>
        <taxon>Pseudomonadota</taxon>
        <taxon>Alphaproteobacteria</taxon>
        <taxon>Sphingomonadales</taxon>
        <taxon>Sphingomonadaceae</taxon>
        <taxon>Sphingomonas</taxon>
    </lineage>
</organism>
<feature type="domain" description="CobE/GbiG C-terminal" evidence="1">
    <location>
        <begin position="3"/>
        <end position="115"/>
    </location>
</feature>
<protein>
    <submittedName>
        <fullName evidence="2">Cobalt-precorrin 5A hydrolase</fullName>
    </submittedName>
</protein>
<gene>
    <name evidence="2" type="ORF">SAMN05216382_1433</name>
</gene>
<sequence length="121" mass="12018">MVIVAGFGCRAGATTDAFAAALAATGVPYVDRFAVPADRAALLDAFAREHGVPLMVISPDKLRGIATPTRSPISLAARGTGSVAEAAALVAAGVGARVSITRCISPDRSVTCAIAVSGSHA</sequence>
<evidence type="ECO:0000313" key="2">
    <source>
        <dbReference type="EMBL" id="SEL08268.1"/>
    </source>
</evidence>